<proteinExistence type="predicted"/>
<sequence length="682" mass="77244">VRLVDQHTESSSEDVSASFSKRKERDGDLNDINSTSNKLCAMNINGEEKIRLGQKIHASCKRTLMYRVQRDIQLGEWRELENFKISAAGGQYRPSKFQYKLTVIGDTKIKPTDYRDENQFLSLASYEEIVTGKLKTFFLIDVMGQVVDLGEVAICQLKTGENRKRVNFRLRDTSGNELVCCLWGPYAEQIESHVEESKDEPIVCLIRFAKISNFRGEVQITNAFDSSVLMLNPIMEEAIDFRQKMLQTDLPLALLGSSDENKVIKQVVDDWNEVDIKCISEIYLAVEPVFYCDVCRANTTDVSPKYKLHLFVKDDTGSCQLMLLDTVAKTIIGEKADTLWDGSYAEIEDPNILPIPIKNCVGKSFCFGISIANDNVANGSDTFKVSEVWSGDHIHRIESLSEPVSLIETNSSTLSTGEVRLIDYNIESSSDVSTPFSKRKEGDAELSDMNSTSKKLRAQSIKSIKHSKGNRTMKRKRQISKEISYKENDNTGVDLVSNQNQNTPLQRSCLTSLSSKDKSSAENKTLQKCLQRRKKIPVLRDITNFSETHFSEVDNAQEAKDQRSTETNTTHVPNKRKQRQNKISVGYDIPNIDQLHDDHIEDDLEEMNDCDVDIEGIIEEIDADLEFDVSSQETTDSENDDLGVDAQEYTYSFFYFMLWARSSCAAPSKRTTRSTEKVNDGR</sequence>
<name>A0ABQ8DW00_BRANA</name>
<feature type="compositionally biased region" description="Basic and acidic residues" evidence="2">
    <location>
        <begin position="1"/>
        <end position="10"/>
    </location>
</feature>
<gene>
    <name evidence="5" type="ORF">HID58_009767</name>
</gene>
<dbReference type="Gene3D" id="2.40.50.140">
    <property type="entry name" value="Nucleic acid-binding proteins"/>
    <property type="match status" value="3"/>
</dbReference>
<dbReference type="PANTHER" id="PTHR47165:SF4">
    <property type="entry name" value="OS03G0429900 PROTEIN"/>
    <property type="match status" value="1"/>
</dbReference>
<comment type="caution">
    <text evidence="5">The sequence shown here is derived from an EMBL/GenBank/DDBJ whole genome shotgun (WGS) entry which is preliminary data.</text>
</comment>
<dbReference type="InterPro" id="IPR012340">
    <property type="entry name" value="NA-bd_OB-fold"/>
</dbReference>
<evidence type="ECO:0000313" key="6">
    <source>
        <dbReference type="Proteomes" id="UP000824890"/>
    </source>
</evidence>
<feature type="non-terminal residue" evidence="5">
    <location>
        <position position="1"/>
    </location>
</feature>
<dbReference type="SUPFAM" id="SSF50249">
    <property type="entry name" value="Nucleic acid-binding proteins"/>
    <property type="match status" value="3"/>
</dbReference>
<dbReference type="InterPro" id="IPR003871">
    <property type="entry name" value="RFA1B/D_OB_1st"/>
</dbReference>
<feature type="domain" description="Replication protein A OB" evidence="4">
    <location>
        <begin position="139"/>
        <end position="229"/>
    </location>
</feature>
<organism evidence="5 6">
    <name type="scientific">Brassica napus</name>
    <name type="common">Rape</name>
    <dbReference type="NCBI Taxonomy" id="3708"/>
    <lineage>
        <taxon>Eukaryota</taxon>
        <taxon>Viridiplantae</taxon>
        <taxon>Streptophyta</taxon>
        <taxon>Embryophyta</taxon>
        <taxon>Tracheophyta</taxon>
        <taxon>Spermatophyta</taxon>
        <taxon>Magnoliopsida</taxon>
        <taxon>eudicotyledons</taxon>
        <taxon>Gunneridae</taxon>
        <taxon>Pentapetalae</taxon>
        <taxon>rosids</taxon>
        <taxon>malvids</taxon>
        <taxon>Brassicales</taxon>
        <taxon>Brassicaceae</taxon>
        <taxon>Brassiceae</taxon>
        <taxon>Brassica</taxon>
    </lineage>
</organism>
<keyword evidence="1" id="KW-0238">DNA-binding</keyword>
<dbReference type="EMBL" id="JAGKQM010000003">
    <property type="protein sequence ID" value="KAH0932650.1"/>
    <property type="molecule type" value="Genomic_DNA"/>
</dbReference>
<dbReference type="InterPro" id="IPR031657">
    <property type="entry name" value="REPA_OB_2"/>
</dbReference>
<protein>
    <submittedName>
        <fullName evidence="5">Uncharacterized protein</fullName>
    </submittedName>
</protein>
<feature type="region of interest" description="Disordered" evidence="2">
    <location>
        <begin position="553"/>
        <end position="579"/>
    </location>
</feature>
<dbReference type="PANTHER" id="PTHR47165">
    <property type="entry name" value="OS03G0429900 PROTEIN"/>
    <property type="match status" value="1"/>
</dbReference>
<dbReference type="Pfam" id="PF16900">
    <property type="entry name" value="REPA_OB_2"/>
    <property type="match status" value="1"/>
</dbReference>
<feature type="region of interest" description="Disordered" evidence="2">
    <location>
        <begin position="1"/>
        <end position="32"/>
    </location>
</feature>
<evidence type="ECO:0000313" key="5">
    <source>
        <dbReference type="EMBL" id="KAH0932650.1"/>
    </source>
</evidence>
<feature type="compositionally biased region" description="Basic and acidic residues" evidence="2">
    <location>
        <begin position="553"/>
        <end position="564"/>
    </location>
</feature>
<dbReference type="CDD" id="cd04481">
    <property type="entry name" value="RPA1_DBD_B_like"/>
    <property type="match status" value="1"/>
</dbReference>
<evidence type="ECO:0000256" key="1">
    <source>
        <dbReference type="ARBA" id="ARBA00023125"/>
    </source>
</evidence>
<dbReference type="Proteomes" id="UP000824890">
    <property type="component" value="Unassembled WGS sequence"/>
</dbReference>
<dbReference type="Pfam" id="PF02721">
    <property type="entry name" value="DUF223"/>
    <property type="match status" value="1"/>
</dbReference>
<reference evidence="5 6" key="1">
    <citation type="submission" date="2021-05" db="EMBL/GenBank/DDBJ databases">
        <title>Genome Assembly of Synthetic Allotetraploid Brassica napus Reveals Homoeologous Exchanges between Subgenomes.</title>
        <authorList>
            <person name="Davis J.T."/>
        </authorList>
    </citation>
    <scope>NUCLEOTIDE SEQUENCE [LARGE SCALE GENOMIC DNA]</scope>
    <source>
        <strain evidence="6">cv. Da-Ae</strain>
        <tissue evidence="5">Seedling</tissue>
    </source>
</reference>
<feature type="domain" description="Replication protein A 70 kDa DNA-binding subunit B/D first OB fold" evidence="3">
    <location>
        <begin position="52"/>
        <end position="111"/>
    </location>
</feature>
<evidence type="ECO:0000259" key="4">
    <source>
        <dbReference type="Pfam" id="PF16900"/>
    </source>
</evidence>
<evidence type="ECO:0000256" key="2">
    <source>
        <dbReference type="SAM" id="MobiDB-lite"/>
    </source>
</evidence>
<keyword evidence="6" id="KW-1185">Reference proteome</keyword>
<accession>A0ABQ8DW00</accession>
<evidence type="ECO:0000259" key="3">
    <source>
        <dbReference type="Pfam" id="PF02721"/>
    </source>
</evidence>
<feature type="region of interest" description="Disordered" evidence="2">
    <location>
        <begin position="430"/>
        <end position="459"/>
    </location>
</feature>